<protein>
    <recommendedName>
        <fullName evidence="5">Dynein regulatory complex protein 10</fullName>
    </recommendedName>
</protein>
<name>A0AAV2H2N9_LYMST</name>
<dbReference type="EMBL" id="CAXITT010000024">
    <property type="protein sequence ID" value="CAL1527900.1"/>
    <property type="molecule type" value="Genomic_DNA"/>
</dbReference>
<accession>A0AAV2H2N9</accession>
<evidence type="ECO:0000313" key="3">
    <source>
        <dbReference type="EMBL" id="CAL1527900.1"/>
    </source>
</evidence>
<comment type="caution">
    <text evidence="3">The sequence shown here is derived from an EMBL/GenBank/DDBJ whole genome shotgun (WGS) entry which is preliminary data.</text>
</comment>
<evidence type="ECO:0008006" key="5">
    <source>
        <dbReference type="Google" id="ProtNLM"/>
    </source>
</evidence>
<evidence type="ECO:0000313" key="4">
    <source>
        <dbReference type="Proteomes" id="UP001497497"/>
    </source>
</evidence>
<evidence type="ECO:0000256" key="2">
    <source>
        <dbReference type="SAM" id="MobiDB-lite"/>
    </source>
</evidence>
<keyword evidence="1" id="KW-0175">Coiled coil</keyword>
<evidence type="ECO:0000256" key="1">
    <source>
        <dbReference type="SAM" id="Coils"/>
    </source>
</evidence>
<dbReference type="AlphaFoldDB" id="A0AAV2H2N9"/>
<keyword evidence="4" id="KW-1185">Reference proteome</keyword>
<gene>
    <name evidence="3" type="ORF">GSLYS_00002070001</name>
</gene>
<reference evidence="3 4" key="1">
    <citation type="submission" date="2024-04" db="EMBL/GenBank/DDBJ databases">
        <authorList>
            <consortium name="Genoscope - CEA"/>
            <person name="William W."/>
        </authorList>
    </citation>
    <scope>NUCLEOTIDE SEQUENCE [LARGE SCALE GENOMIC DNA]</scope>
</reference>
<dbReference type="InterPro" id="IPR000048">
    <property type="entry name" value="IQ_motif_EF-hand-BS"/>
</dbReference>
<organism evidence="3 4">
    <name type="scientific">Lymnaea stagnalis</name>
    <name type="common">Great pond snail</name>
    <name type="synonym">Helix stagnalis</name>
    <dbReference type="NCBI Taxonomy" id="6523"/>
    <lineage>
        <taxon>Eukaryota</taxon>
        <taxon>Metazoa</taxon>
        <taxon>Spiralia</taxon>
        <taxon>Lophotrochozoa</taxon>
        <taxon>Mollusca</taxon>
        <taxon>Gastropoda</taxon>
        <taxon>Heterobranchia</taxon>
        <taxon>Euthyneura</taxon>
        <taxon>Panpulmonata</taxon>
        <taxon>Hygrophila</taxon>
        <taxon>Lymnaeoidea</taxon>
        <taxon>Lymnaeidae</taxon>
        <taxon>Lymnaea</taxon>
    </lineage>
</organism>
<dbReference type="PROSITE" id="PS50096">
    <property type="entry name" value="IQ"/>
    <property type="match status" value="1"/>
</dbReference>
<feature type="region of interest" description="Disordered" evidence="2">
    <location>
        <begin position="91"/>
        <end position="112"/>
    </location>
</feature>
<sequence>MNDKMDEFQRLEITYEDERKLLSEMEDRFAELEAEYNNLMQERLVARRRQEWAERDKKALIKYITVIQSFWRGYTVRKNIKKDEKRRIKEEKRKEKELKEQERKAKLAAGKE</sequence>
<feature type="coiled-coil region" evidence="1">
    <location>
        <begin position="8"/>
        <end position="49"/>
    </location>
</feature>
<proteinExistence type="predicted"/>
<dbReference type="Pfam" id="PF00612">
    <property type="entry name" value="IQ"/>
    <property type="match status" value="1"/>
</dbReference>
<dbReference type="Proteomes" id="UP001497497">
    <property type="component" value="Unassembled WGS sequence"/>
</dbReference>